<name>A0ABU1GGZ3_9GAMM</name>
<feature type="non-terminal residue" evidence="1">
    <location>
        <position position="1"/>
    </location>
</feature>
<protein>
    <submittedName>
        <fullName evidence="1">Uncharacterized protein</fullName>
    </submittedName>
</protein>
<reference evidence="1 2" key="1">
    <citation type="submission" date="2023-04" db="EMBL/GenBank/DDBJ databases">
        <title>A long-awaited taxogenomic arrangement of the family Halomonadaceae.</title>
        <authorList>
            <person name="De La Haba R."/>
            <person name="Chuvochina M."/>
            <person name="Wittouck S."/>
            <person name="Arahal D.R."/>
            <person name="Sanchez-Porro C."/>
            <person name="Hugenholtz P."/>
            <person name="Ventosa A."/>
        </authorList>
    </citation>
    <scope>NUCLEOTIDE SEQUENCE [LARGE SCALE GENOMIC DNA]</scope>
    <source>
        <strain evidence="1 2">DSM 18042</strain>
    </source>
</reference>
<sequence>ARSSVQSSEYDMDTTPYRFGQVLHSEFAAEHFSMKRYEPDKKELIFIIIFNALCQKKTKPRLRKSINNAL</sequence>
<keyword evidence="2" id="KW-1185">Reference proteome</keyword>
<dbReference type="EMBL" id="JARWAI010000018">
    <property type="protein sequence ID" value="MDR5876597.1"/>
    <property type="molecule type" value="Genomic_DNA"/>
</dbReference>
<accession>A0ABU1GGZ3</accession>
<gene>
    <name evidence="1" type="ORF">QC815_16945</name>
</gene>
<evidence type="ECO:0000313" key="2">
    <source>
        <dbReference type="Proteomes" id="UP001269267"/>
    </source>
</evidence>
<proteinExistence type="predicted"/>
<evidence type="ECO:0000313" key="1">
    <source>
        <dbReference type="EMBL" id="MDR5876597.1"/>
    </source>
</evidence>
<dbReference type="Proteomes" id="UP001269267">
    <property type="component" value="Unassembled WGS sequence"/>
</dbReference>
<organism evidence="1 2">
    <name type="scientific">Vreelandella gomseomensis</name>
    <dbReference type="NCBI Taxonomy" id="370766"/>
    <lineage>
        <taxon>Bacteria</taxon>
        <taxon>Pseudomonadati</taxon>
        <taxon>Pseudomonadota</taxon>
        <taxon>Gammaproteobacteria</taxon>
        <taxon>Oceanospirillales</taxon>
        <taxon>Halomonadaceae</taxon>
        <taxon>Vreelandella</taxon>
    </lineage>
</organism>
<dbReference type="RefSeq" id="WP_310541187.1">
    <property type="nucleotide sequence ID" value="NZ_JARWAI010000018.1"/>
</dbReference>
<comment type="caution">
    <text evidence="1">The sequence shown here is derived from an EMBL/GenBank/DDBJ whole genome shotgun (WGS) entry which is preliminary data.</text>
</comment>